<dbReference type="RefSeq" id="WP_129526172.1">
    <property type="nucleotide sequence ID" value="NZ_UFQB01000003.1"/>
</dbReference>
<dbReference type="SMART" id="SM00822">
    <property type="entry name" value="PKS_KR"/>
    <property type="match status" value="1"/>
</dbReference>
<dbReference type="InterPro" id="IPR002347">
    <property type="entry name" value="SDR_fam"/>
</dbReference>
<dbReference type="EC" id="1.-.-.-" evidence="4"/>
<dbReference type="CDD" id="cd05233">
    <property type="entry name" value="SDR_c"/>
    <property type="match status" value="1"/>
</dbReference>
<protein>
    <submittedName>
        <fullName evidence="4">Putative oxidoreductase</fullName>
        <ecNumber evidence="4">1.-.-.-</ecNumber>
    </submittedName>
</protein>
<dbReference type="Proteomes" id="UP000289184">
    <property type="component" value="Unassembled WGS sequence"/>
</dbReference>
<evidence type="ECO:0000259" key="3">
    <source>
        <dbReference type="SMART" id="SM00822"/>
    </source>
</evidence>
<proteinExistence type="inferred from homology"/>
<evidence type="ECO:0000256" key="2">
    <source>
        <dbReference type="ARBA" id="ARBA00023002"/>
    </source>
</evidence>
<dbReference type="AlphaFoldDB" id="A0A446C546"/>
<dbReference type="EMBL" id="UFQB01000003">
    <property type="protein sequence ID" value="SSW63002.1"/>
    <property type="molecule type" value="Genomic_DNA"/>
</dbReference>
<evidence type="ECO:0000313" key="4">
    <source>
        <dbReference type="EMBL" id="SSW63002.1"/>
    </source>
</evidence>
<dbReference type="FunFam" id="3.40.50.720:FF:000084">
    <property type="entry name" value="Short-chain dehydrogenase reductase"/>
    <property type="match status" value="1"/>
</dbReference>
<dbReference type="SUPFAM" id="SSF51735">
    <property type="entry name" value="NAD(P)-binding Rossmann-fold domains"/>
    <property type="match status" value="1"/>
</dbReference>
<dbReference type="PANTHER" id="PTHR43639">
    <property type="entry name" value="OXIDOREDUCTASE, SHORT-CHAIN DEHYDROGENASE/REDUCTASE FAMILY (AFU_ORTHOLOGUE AFUA_5G02870)"/>
    <property type="match status" value="1"/>
</dbReference>
<keyword evidence="2 4" id="KW-0560">Oxidoreductase</keyword>
<dbReference type="InterPro" id="IPR036291">
    <property type="entry name" value="NAD(P)-bd_dom_sf"/>
</dbReference>
<dbReference type="OrthoDB" id="6823797at2"/>
<dbReference type="PANTHER" id="PTHR43639:SF1">
    <property type="entry name" value="SHORT-CHAIN DEHYDROGENASE_REDUCTASE FAMILY PROTEIN"/>
    <property type="match status" value="1"/>
</dbReference>
<sequence>MGVLDGKVAIITGGAGGIGRGIARAYAREGARVGLLDIDEALLAEAARDVPGAVPLPCDICDRKQVLRVVDAYAGESGGLDILVNNAAYFFYAPLVDMPEDEVGRMLDVGLKGALWSLQAATPHLIARGGGAIINLSSVAVSVSISRAGVYSAIKGALDALTRQQAVELGGHGIRVNALAPGPVVTPGASSVISEEGWAARRRRTPLNRLATRADVAEAAVFLASESSATVAGITLKVDGAMTVLGY</sequence>
<dbReference type="PRINTS" id="PR00081">
    <property type="entry name" value="GDHRDH"/>
</dbReference>
<evidence type="ECO:0000256" key="1">
    <source>
        <dbReference type="ARBA" id="ARBA00006484"/>
    </source>
</evidence>
<gene>
    <name evidence="4" type="ORF">AGI3411_00854</name>
</gene>
<name>A0A446C546_9BURK</name>
<dbReference type="GO" id="GO:0016491">
    <property type="term" value="F:oxidoreductase activity"/>
    <property type="evidence" value="ECO:0007669"/>
    <property type="project" value="UniProtKB-KW"/>
</dbReference>
<dbReference type="PRINTS" id="PR00080">
    <property type="entry name" value="SDRFAMILY"/>
</dbReference>
<comment type="similarity">
    <text evidence="1">Belongs to the short-chain dehydrogenases/reductases (SDR) family.</text>
</comment>
<dbReference type="InterPro" id="IPR057326">
    <property type="entry name" value="KR_dom"/>
</dbReference>
<keyword evidence="5" id="KW-1185">Reference proteome</keyword>
<accession>A0A446C546</accession>
<dbReference type="Pfam" id="PF13561">
    <property type="entry name" value="adh_short_C2"/>
    <property type="match status" value="1"/>
</dbReference>
<dbReference type="Gene3D" id="3.40.50.720">
    <property type="entry name" value="NAD(P)-binding Rossmann-like Domain"/>
    <property type="match status" value="1"/>
</dbReference>
<evidence type="ECO:0000313" key="5">
    <source>
        <dbReference type="Proteomes" id="UP000289184"/>
    </source>
</evidence>
<reference evidence="4 5" key="1">
    <citation type="submission" date="2018-07" db="EMBL/GenBank/DDBJ databases">
        <authorList>
            <person name="Peeters C."/>
        </authorList>
    </citation>
    <scope>NUCLEOTIDE SEQUENCE [LARGE SCALE GENOMIC DNA]</scope>
    <source>
        <strain evidence="4 5">LMG 3411</strain>
    </source>
</reference>
<feature type="domain" description="Ketoreductase" evidence="3">
    <location>
        <begin position="7"/>
        <end position="201"/>
    </location>
</feature>
<organism evidence="4 5">
    <name type="scientific">Achromobacter agilis</name>
    <dbReference type="NCBI Taxonomy" id="1353888"/>
    <lineage>
        <taxon>Bacteria</taxon>
        <taxon>Pseudomonadati</taxon>
        <taxon>Pseudomonadota</taxon>
        <taxon>Betaproteobacteria</taxon>
        <taxon>Burkholderiales</taxon>
        <taxon>Alcaligenaceae</taxon>
        <taxon>Achromobacter</taxon>
    </lineage>
</organism>